<name>X6N0E1_RETFI</name>
<dbReference type="AlphaFoldDB" id="X6N0E1"/>
<keyword evidence="2" id="KW-0472">Membrane</keyword>
<keyword evidence="2" id="KW-1133">Transmembrane helix</keyword>
<dbReference type="EMBL" id="ASPP01013749">
    <property type="protein sequence ID" value="ETO19358.1"/>
    <property type="molecule type" value="Genomic_DNA"/>
</dbReference>
<reference evidence="3 4" key="1">
    <citation type="journal article" date="2013" name="Curr. Biol.">
        <title>The Genome of the Foraminiferan Reticulomyxa filosa.</title>
        <authorList>
            <person name="Glockner G."/>
            <person name="Hulsmann N."/>
            <person name="Schleicher M."/>
            <person name="Noegel A.A."/>
            <person name="Eichinger L."/>
            <person name="Gallinger C."/>
            <person name="Pawlowski J."/>
            <person name="Sierra R."/>
            <person name="Euteneuer U."/>
            <person name="Pillet L."/>
            <person name="Moustafa A."/>
            <person name="Platzer M."/>
            <person name="Groth M."/>
            <person name="Szafranski K."/>
            <person name="Schliwa M."/>
        </authorList>
    </citation>
    <scope>NUCLEOTIDE SEQUENCE [LARGE SCALE GENOMIC DNA]</scope>
</reference>
<evidence type="ECO:0000256" key="1">
    <source>
        <dbReference type="SAM" id="MobiDB-lite"/>
    </source>
</evidence>
<feature type="transmembrane region" description="Helical" evidence="2">
    <location>
        <begin position="12"/>
        <end position="33"/>
    </location>
</feature>
<accession>X6N0E1</accession>
<proteinExistence type="predicted"/>
<keyword evidence="2" id="KW-0812">Transmembrane</keyword>
<sequence>MSTLKIESGGQSVTALSMAVYVSFNVMLVLIVFRFCRKQLNLDTLEKVTQQIQQRHMVQEMQTSPEVALTVHSKPAMENQPSDTPNEKLTNTNMTQAIANVTLYVDDKRKTMGGNEENKKDEESDSSSSDLEKIRLHVSGAANVVNIKGKSAQVKDEARRTTMRLDLWEDLDDRMRAMSQQVESRKSVAVVTGTTVTVQVDNFAEETLRI</sequence>
<keyword evidence="4" id="KW-1185">Reference proteome</keyword>
<evidence type="ECO:0000313" key="3">
    <source>
        <dbReference type="EMBL" id="ETO19358.1"/>
    </source>
</evidence>
<evidence type="ECO:0000313" key="4">
    <source>
        <dbReference type="Proteomes" id="UP000023152"/>
    </source>
</evidence>
<protein>
    <submittedName>
        <fullName evidence="3">Uncharacterized protein</fullName>
    </submittedName>
</protein>
<gene>
    <name evidence="3" type="ORF">RFI_17872</name>
</gene>
<dbReference type="Proteomes" id="UP000023152">
    <property type="component" value="Unassembled WGS sequence"/>
</dbReference>
<feature type="region of interest" description="Disordered" evidence="1">
    <location>
        <begin position="108"/>
        <end position="131"/>
    </location>
</feature>
<comment type="caution">
    <text evidence="3">The sequence shown here is derived from an EMBL/GenBank/DDBJ whole genome shotgun (WGS) entry which is preliminary data.</text>
</comment>
<evidence type="ECO:0000256" key="2">
    <source>
        <dbReference type="SAM" id="Phobius"/>
    </source>
</evidence>
<feature type="compositionally biased region" description="Basic and acidic residues" evidence="1">
    <location>
        <begin position="108"/>
        <end position="122"/>
    </location>
</feature>
<organism evidence="3 4">
    <name type="scientific">Reticulomyxa filosa</name>
    <dbReference type="NCBI Taxonomy" id="46433"/>
    <lineage>
        <taxon>Eukaryota</taxon>
        <taxon>Sar</taxon>
        <taxon>Rhizaria</taxon>
        <taxon>Retaria</taxon>
        <taxon>Foraminifera</taxon>
        <taxon>Monothalamids</taxon>
        <taxon>Reticulomyxidae</taxon>
        <taxon>Reticulomyxa</taxon>
    </lineage>
</organism>